<evidence type="ECO:0000313" key="3">
    <source>
        <dbReference type="Proteomes" id="UP000284605"/>
    </source>
</evidence>
<dbReference type="CDD" id="cd00090">
    <property type="entry name" value="HTH_ARSR"/>
    <property type="match status" value="1"/>
</dbReference>
<dbReference type="RefSeq" id="WP_119781225.1">
    <property type="nucleotide sequence ID" value="NZ_QYUK01000011.1"/>
</dbReference>
<dbReference type="InterPro" id="IPR011991">
    <property type="entry name" value="ArsR-like_HTH"/>
</dbReference>
<comment type="caution">
    <text evidence="2">The sequence shown here is derived from an EMBL/GenBank/DDBJ whole genome shotgun (WGS) entry which is preliminary data.</text>
</comment>
<dbReference type="PANTHER" id="PTHR33164:SF43">
    <property type="entry name" value="HTH-TYPE TRANSCRIPTIONAL REPRESSOR YETL"/>
    <property type="match status" value="1"/>
</dbReference>
<reference evidence="2 3" key="1">
    <citation type="submission" date="2018-09" db="EMBL/GenBank/DDBJ databases">
        <authorList>
            <person name="Zhu H."/>
        </authorList>
    </citation>
    <scope>NUCLEOTIDE SEQUENCE [LARGE SCALE GENOMIC DNA]</scope>
    <source>
        <strain evidence="2 3">K1W22B-8</strain>
    </source>
</reference>
<dbReference type="GO" id="GO:0003700">
    <property type="term" value="F:DNA-binding transcription factor activity"/>
    <property type="evidence" value="ECO:0007669"/>
    <property type="project" value="InterPro"/>
</dbReference>
<dbReference type="Pfam" id="PF01047">
    <property type="entry name" value="MarR"/>
    <property type="match status" value="1"/>
</dbReference>
<name>A0A418WH93_9PROT</name>
<dbReference type="OrthoDB" id="5974674at2"/>
<dbReference type="InterPro" id="IPR036388">
    <property type="entry name" value="WH-like_DNA-bd_sf"/>
</dbReference>
<feature type="domain" description="HTH marR-type" evidence="1">
    <location>
        <begin position="28"/>
        <end position="162"/>
    </location>
</feature>
<dbReference type="SMART" id="SM00347">
    <property type="entry name" value="HTH_MARR"/>
    <property type="match status" value="1"/>
</dbReference>
<gene>
    <name evidence="2" type="ORF">D3874_22580</name>
</gene>
<accession>A0A418WH93</accession>
<dbReference type="InterPro" id="IPR036390">
    <property type="entry name" value="WH_DNA-bd_sf"/>
</dbReference>
<dbReference type="Gene3D" id="1.10.10.10">
    <property type="entry name" value="Winged helix-like DNA-binding domain superfamily/Winged helix DNA-binding domain"/>
    <property type="match status" value="1"/>
</dbReference>
<keyword evidence="3" id="KW-1185">Reference proteome</keyword>
<dbReference type="PRINTS" id="PR00598">
    <property type="entry name" value="HTHMARR"/>
</dbReference>
<dbReference type="AlphaFoldDB" id="A0A418WH93"/>
<sequence>MRGIDRLQSVERSTPLMREALPDLPMTQTVMVRLMRISVFGMSDYFEPVFRKLGLSENMFHVLCLLLASESGEASPSELSDLVGTSRGNMTRILDALVAEGLIVRAVAERDARRYSVAITPAGRDAAERAVPRLAGPLERAFSGLSPEELGTLDRLLRKAVVSFDKSARPFKSVA</sequence>
<dbReference type="GO" id="GO:0006950">
    <property type="term" value="P:response to stress"/>
    <property type="evidence" value="ECO:0007669"/>
    <property type="project" value="TreeGrafter"/>
</dbReference>
<evidence type="ECO:0000259" key="1">
    <source>
        <dbReference type="PROSITE" id="PS50995"/>
    </source>
</evidence>
<dbReference type="InterPro" id="IPR039422">
    <property type="entry name" value="MarR/SlyA-like"/>
</dbReference>
<evidence type="ECO:0000313" key="2">
    <source>
        <dbReference type="EMBL" id="RJF89414.1"/>
    </source>
</evidence>
<dbReference type="Proteomes" id="UP000284605">
    <property type="component" value="Unassembled WGS sequence"/>
</dbReference>
<proteinExistence type="predicted"/>
<dbReference type="EMBL" id="QYUK01000011">
    <property type="protein sequence ID" value="RJF89414.1"/>
    <property type="molecule type" value="Genomic_DNA"/>
</dbReference>
<dbReference type="InterPro" id="IPR000835">
    <property type="entry name" value="HTH_MarR-typ"/>
</dbReference>
<dbReference type="SUPFAM" id="SSF46785">
    <property type="entry name" value="Winged helix' DNA-binding domain"/>
    <property type="match status" value="1"/>
</dbReference>
<dbReference type="PANTHER" id="PTHR33164">
    <property type="entry name" value="TRANSCRIPTIONAL REGULATOR, MARR FAMILY"/>
    <property type="match status" value="1"/>
</dbReference>
<protein>
    <submittedName>
        <fullName evidence="2">MarR family transcriptional regulator</fullName>
    </submittedName>
</protein>
<dbReference type="PROSITE" id="PS50995">
    <property type="entry name" value="HTH_MARR_2"/>
    <property type="match status" value="1"/>
</dbReference>
<organism evidence="2 3">
    <name type="scientific">Oleomonas cavernae</name>
    <dbReference type="NCBI Taxonomy" id="2320859"/>
    <lineage>
        <taxon>Bacteria</taxon>
        <taxon>Pseudomonadati</taxon>
        <taxon>Pseudomonadota</taxon>
        <taxon>Alphaproteobacteria</taxon>
        <taxon>Acetobacterales</taxon>
        <taxon>Acetobacteraceae</taxon>
        <taxon>Oleomonas</taxon>
    </lineage>
</organism>